<evidence type="ECO:0000256" key="4">
    <source>
        <dbReference type="ARBA" id="ARBA00023002"/>
    </source>
</evidence>
<evidence type="ECO:0000256" key="5">
    <source>
        <dbReference type="ARBA" id="ARBA00023004"/>
    </source>
</evidence>
<protein>
    <recommendedName>
        <fullName evidence="7">Fe2OG dioxygenase domain-containing protein</fullName>
    </recommendedName>
</protein>
<name>W9YRR2_9EURO</name>
<evidence type="ECO:0000313" key="8">
    <source>
        <dbReference type="EMBL" id="EXJ84964.1"/>
    </source>
</evidence>
<feature type="compositionally biased region" description="Pro residues" evidence="6">
    <location>
        <begin position="26"/>
        <end position="35"/>
    </location>
</feature>
<dbReference type="PROSITE" id="PS51471">
    <property type="entry name" value="FE2OG_OXY"/>
    <property type="match status" value="1"/>
</dbReference>
<feature type="domain" description="Fe2OG dioxygenase" evidence="7">
    <location>
        <begin position="132"/>
        <end position="242"/>
    </location>
</feature>
<dbReference type="Proteomes" id="UP000019478">
    <property type="component" value="Unassembled WGS sequence"/>
</dbReference>
<dbReference type="RefSeq" id="XP_007733949.1">
    <property type="nucleotide sequence ID" value="XM_007735759.1"/>
</dbReference>
<dbReference type="eggNOG" id="ENOG502QR14">
    <property type="taxonomic scope" value="Eukaryota"/>
</dbReference>
<dbReference type="FunFam" id="2.60.120.620:FF:000021">
    <property type="entry name" value="WGS project CABT00000000 data, contig 2.8"/>
    <property type="match status" value="1"/>
</dbReference>
<keyword evidence="5" id="KW-0408">Iron</keyword>
<dbReference type="OrthoDB" id="69177at2759"/>
<dbReference type="GeneID" id="19169749"/>
<dbReference type="SMART" id="SM00702">
    <property type="entry name" value="P4Hc"/>
    <property type="match status" value="1"/>
</dbReference>
<dbReference type="InterPro" id="IPR006620">
    <property type="entry name" value="Pro_4_hyd_alph"/>
</dbReference>
<evidence type="ECO:0000256" key="2">
    <source>
        <dbReference type="ARBA" id="ARBA00022723"/>
    </source>
</evidence>
<dbReference type="GO" id="GO:0004656">
    <property type="term" value="F:procollagen-proline 4-dioxygenase activity"/>
    <property type="evidence" value="ECO:0007669"/>
    <property type="project" value="TreeGrafter"/>
</dbReference>
<organism evidence="8 9">
    <name type="scientific">Capronia epimyces CBS 606.96</name>
    <dbReference type="NCBI Taxonomy" id="1182542"/>
    <lineage>
        <taxon>Eukaryota</taxon>
        <taxon>Fungi</taxon>
        <taxon>Dikarya</taxon>
        <taxon>Ascomycota</taxon>
        <taxon>Pezizomycotina</taxon>
        <taxon>Eurotiomycetes</taxon>
        <taxon>Chaetothyriomycetidae</taxon>
        <taxon>Chaetothyriales</taxon>
        <taxon>Herpotrichiellaceae</taxon>
        <taxon>Capronia</taxon>
    </lineage>
</organism>
<dbReference type="GO" id="GO:0005783">
    <property type="term" value="C:endoplasmic reticulum"/>
    <property type="evidence" value="ECO:0007669"/>
    <property type="project" value="TreeGrafter"/>
</dbReference>
<keyword evidence="4" id="KW-0560">Oxidoreductase</keyword>
<dbReference type="HOGENOM" id="CLU_041456_0_1_1"/>
<dbReference type="EMBL" id="AMGY01000004">
    <property type="protein sequence ID" value="EXJ84964.1"/>
    <property type="molecule type" value="Genomic_DNA"/>
</dbReference>
<reference evidence="8 9" key="1">
    <citation type="submission" date="2013-03" db="EMBL/GenBank/DDBJ databases">
        <title>The Genome Sequence of Capronia epimyces CBS 606.96.</title>
        <authorList>
            <consortium name="The Broad Institute Genomics Platform"/>
            <person name="Cuomo C."/>
            <person name="de Hoog S."/>
            <person name="Gorbushina A."/>
            <person name="Walker B."/>
            <person name="Young S.K."/>
            <person name="Zeng Q."/>
            <person name="Gargeya S."/>
            <person name="Fitzgerald M."/>
            <person name="Haas B."/>
            <person name="Abouelleil A."/>
            <person name="Allen A.W."/>
            <person name="Alvarado L."/>
            <person name="Arachchi H.M."/>
            <person name="Berlin A.M."/>
            <person name="Chapman S.B."/>
            <person name="Gainer-Dewar J."/>
            <person name="Goldberg J."/>
            <person name="Griggs A."/>
            <person name="Gujja S."/>
            <person name="Hansen M."/>
            <person name="Howarth C."/>
            <person name="Imamovic A."/>
            <person name="Ireland A."/>
            <person name="Larimer J."/>
            <person name="McCowan C."/>
            <person name="Murphy C."/>
            <person name="Pearson M."/>
            <person name="Poon T.W."/>
            <person name="Priest M."/>
            <person name="Roberts A."/>
            <person name="Saif S."/>
            <person name="Shea T."/>
            <person name="Sisk P."/>
            <person name="Sykes S."/>
            <person name="Wortman J."/>
            <person name="Nusbaum C."/>
            <person name="Birren B."/>
        </authorList>
    </citation>
    <scope>NUCLEOTIDE SEQUENCE [LARGE SCALE GENOMIC DNA]</scope>
    <source>
        <strain evidence="8 9">CBS 606.96</strain>
    </source>
</reference>
<dbReference type="PANTHER" id="PTHR10869:SF236">
    <property type="entry name" value="PROLYL 4-HYDROXYLASE ALPHA SUBUNIT DOMAIN-CONTAINING PROTEIN"/>
    <property type="match status" value="1"/>
</dbReference>
<dbReference type="GO" id="GO:0005506">
    <property type="term" value="F:iron ion binding"/>
    <property type="evidence" value="ECO:0007669"/>
    <property type="project" value="InterPro"/>
</dbReference>
<dbReference type="AlphaFoldDB" id="W9YRR2"/>
<keyword evidence="9" id="KW-1185">Reference proteome</keyword>
<comment type="caution">
    <text evidence="8">The sequence shown here is derived from an EMBL/GenBank/DDBJ whole genome shotgun (WGS) entry which is preliminary data.</text>
</comment>
<feature type="region of interest" description="Disordered" evidence="6">
    <location>
        <begin position="1"/>
        <end position="35"/>
    </location>
</feature>
<evidence type="ECO:0000256" key="6">
    <source>
        <dbReference type="SAM" id="MobiDB-lite"/>
    </source>
</evidence>
<evidence type="ECO:0000259" key="7">
    <source>
        <dbReference type="PROSITE" id="PS51471"/>
    </source>
</evidence>
<dbReference type="Gene3D" id="2.60.120.620">
    <property type="entry name" value="q2cbj1_9rhob like domain"/>
    <property type="match status" value="1"/>
</dbReference>
<proteinExistence type="predicted"/>
<gene>
    <name evidence="8" type="ORF">A1O3_05639</name>
</gene>
<evidence type="ECO:0000313" key="9">
    <source>
        <dbReference type="Proteomes" id="UP000019478"/>
    </source>
</evidence>
<dbReference type="InterPro" id="IPR044862">
    <property type="entry name" value="Pro_4_hyd_alph_FE2OG_OXY"/>
</dbReference>
<dbReference type="GO" id="GO:0031418">
    <property type="term" value="F:L-ascorbic acid binding"/>
    <property type="evidence" value="ECO:0007669"/>
    <property type="project" value="InterPro"/>
</dbReference>
<accession>W9YRR2</accession>
<dbReference type="PANTHER" id="PTHR10869">
    <property type="entry name" value="PROLYL 4-HYDROXYLASE ALPHA SUBUNIT"/>
    <property type="match status" value="1"/>
</dbReference>
<sequence>MAPRGKQPQKTAKPTGQSDSITKPKPQAPNWPPLTPLIPAEHLSLETRWPSLVLLVRNLFTSSLCKNYVSFLSSLPLTTTPGKPKRGQAARVNDRFQVEDPVFSKMLWEHSGLQYLVDSFEDPATFGGKVLGLNPNIRVYRYRPGQFFDLHYDESNKLEFGEVKVPAKTTWTLLIYLTACEGGETVFYPEPRRKGDKTPDPIVVEPETGMALLHKHGDDCLLHEGREVKSGEKWVLRSDLVVQR</sequence>
<keyword evidence="3" id="KW-0223">Dioxygenase</keyword>
<comment type="cofactor">
    <cofactor evidence="1">
        <name>L-ascorbate</name>
        <dbReference type="ChEBI" id="CHEBI:38290"/>
    </cofactor>
</comment>
<dbReference type="InterPro" id="IPR045054">
    <property type="entry name" value="P4HA-like"/>
</dbReference>
<feature type="compositionally biased region" description="Polar residues" evidence="6">
    <location>
        <begin position="8"/>
        <end position="21"/>
    </location>
</feature>
<dbReference type="InterPro" id="IPR005123">
    <property type="entry name" value="Oxoglu/Fe-dep_dioxygenase_dom"/>
</dbReference>
<keyword evidence="2" id="KW-0479">Metal-binding</keyword>
<evidence type="ECO:0000256" key="3">
    <source>
        <dbReference type="ARBA" id="ARBA00022964"/>
    </source>
</evidence>
<evidence type="ECO:0000256" key="1">
    <source>
        <dbReference type="ARBA" id="ARBA00001961"/>
    </source>
</evidence>
<dbReference type="Pfam" id="PF13640">
    <property type="entry name" value="2OG-FeII_Oxy_3"/>
    <property type="match status" value="1"/>
</dbReference>